<evidence type="ECO:0000313" key="7">
    <source>
        <dbReference type="Proteomes" id="UP000322976"/>
    </source>
</evidence>
<comment type="similarity">
    <text evidence="5">Belongs to the UPF0756 family.</text>
</comment>
<keyword evidence="3 5" id="KW-1133">Transmembrane helix</keyword>
<keyword evidence="4 5" id="KW-0472">Membrane</keyword>
<sequence length="153" mass="16326">MENQFILLALITLGIVSHSNTIAVASAILLITITTPLSRYLSVIEKYGLDMGLLFLTLYILIPLIKNRDILFSISETITSPIGILSVVAGALATILNGQGINLLNNMPQLILGIIIGSLIGVTFLGGIPVGPLMSGAILVMILYLLNLFGIYF</sequence>
<feature type="transmembrane region" description="Helical" evidence="5">
    <location>
        <begin position="47"/>
        <end position="65"/>
    </location>
</feature>
<proteinExistence type="inferred from homology"/>
<keyword evidence="7" id="KW-1185">Reference proteome</keyword>
<evidence type="ECO:0000256" key="1">
    <source>
        <dbReference type="ARBA" id="ARBA00022475"/>
    </source>
</evidence>
<evidence type="ECO:0000256" key="5">
    <source>
        <dbReference type="HAMAP-Rule" id="MF_01874"/>
    </source>
</evidence>
<feature type="transmembrane region" description="Helical" evidence="5">
    <location>
        <begin position="77"/>
        <end position="98"/>
    </location>
</feature>
<organism evidence="6 7">
    <name type="scientific">Calorimonas adulescens</name>
    <dbReference type="NCBI Taxonomy" id="2606906"/>
    <lineage>
        <taxon>Bacteria</taxon>
        <taxon>Bacillati</taxon>
        <taxon>Bacillota</taxon>
        <taxon>Clostridia</taxon>
        <taxon>Thermoanaerobacterales</taxon>
        <taxon>Thermoanaerobacteraceae</taxon>
        <taxon>Calorimonas</taxon>
    </lineage>
</organism>
<keyword evidence="1 5" id="KW-1003">Cell membrane</keyword>
<gene>
    <name evidence="6" type="ORF">FWJ32_10040</name>
</gene>
<evidence type="ECO:0000256" key="4">
    <source>
        <dbReference type="ARBA" id="ARBA00023136"/>
    </source>
</evidence>
<dbReference type="GO" id="GO:0005886">
    <property type="term" value="C:plasma membrane"/>
    <property type="evidence" value="ECO:0007669"/>
    <property type="project" value="UniProtKB-SubCell"/>
</dbReference>
<comment type="subcellular location">
    <subcellularLocation>
        <location evidence="5">Cell membrane</location>
        <topology evidence="5">Multi-pass membrane protein</topology>
    </subcellularLocation>
</comment>
<feature type="transmembrane region" description="Helical" evidence="5">
    <location>
        <begin position="110"/>
        <end position="128"/>
    </location>
</feature>
<reference evidence="6 7" key="1">
    <citation type="submission" date="2019-08" db="EMBL/GenBank/DDBJ databases">
        <title>Calorimonas adulescens gen. nov., sp. nov., an anaerobic thermophilic bacterium from Sakhalin hot spring.</title>
        <authorList>
            <person name="Khomyakova M.A."/>
            <person name="Merkel A.Y."/>
            <person name="Novikov A."/>
            <person name="Bonch-Osmolovskaya E.A."/>
            <person name="Slobodkin A.I."/>
        </authorList>
    </citation>
    <scope>NUCLEOTIDE SEQUENCE [LARGE SCALE GENOMIC DNA]</scope>
    <source>
        <strain evidence="6 7">A05MB</strain>
    </source>
</reference>
<dbReference type="PANTHER" id="PTHR38452">
    <property type="entry name" value="UPF0756 MEMBRANE PROTEIN YEAL"/>
    <property type="match status" value="1"/>
</dbReference>
<evidence type="ECO:0000256" key="3">
    <source>
        <dbReference type="ARBA" id="ARBA00022989"/>
    </source>
</evidence>
<evidence type="ECO:0000256" key="2">
    <source>
        <dbReference type="ARBA" id="ARBA00022692"/>
    </source>
</evidence>
<evidence type="ECO:0000313" key="6">
    <source>
        <dbReference type="EMBL" id="TZE81206.1"/>
    </source>
</evidence>
<feature type="transmembrane region" description="Helical" evidence="5">
    <location>
        <begin position="6"/>
        <end position="35"/>
    </location>
</feature>
<dbReference type="EMBL" id="VTPS01000016">
    <property type="protein sequence ID" value="TZE81206.1"/>
    <property type="molecule type" value="Genomic_DNA"/>
</dbReference>
<dbReference type="PANTHER" id="PTHR38452:SF1">
    <property type="entry name" value="UPF0756 MEMBRANE PROTEIN YEAL"/>
    <property type="match status" value="1"/>
</dbReference>
<dbReference type="RefSeq" id="WP_149545822.1">
    <property type="nucleotide sequence ID" value="NZ_VTPS01000016.1"/>
</dbReference>
<accession>A0A5D8QBN5</accession>
<dbReference type="InterPro" id="IPR007382">
    <property type="entry name" value="UPF0756_TM"/>
</dbReference>
<protein>
    <recommendedName>
        <fullName evidence="5">UPF0756 membrane protein FWJ32_10040</fullName>
    </recommendedName>
</protein>
<dbReference type="HAMAP" id="MF_01874">
    <property type="entry name" value="UPF0756"/>
    <property type="match status" value="1"/>
</dbReference>
<dbReference type="Proteomes" id="UP000322976">
    <property type="component" value="Unassembled WGS sequence"/>
</dbReference>
<dbReference type="Pfam" id="PF04284">
    <property type="entry name" value="DUF441"/>
    <property type="match status" value="1"/>
</dbReference>
<feature type="transmembrane region" description="Helical" evidence="5">
    <location>
        <begin position="134"/>
        <end position="152"/>
    </location>
</feature>
<keyword evidence="2 5" id="KW-0812">Transmembrane</keyword>
<dbReference type="AlphaFoldDB" id="A0A5D8QBN5"/>
<name>A0A5D8QBN5_9THEO</name>
<comment type="caution">
    <text evidence="6">The sequence shown here is derived from an EMBL/GenBank/DDBJ whole genome shotgun (WGS) entry which is preliminary data.</text>
</comment>